<dbReference type="Pfam" id="PF09339">
    <property type="entry name" value="HTH_IclR"/>
    <property type="match status" value="1"/>
</dbReference>
<keyword evidence="3" id="KW-0804">Transcription</keyword>
<accession>A0A1T4YKA8</accession>
<dbReference type="SUPFAM" id="SSF55781">
    <property type="entry name" value="GAF domain-like"/>
    <property type="match status" value="1"/>
</dbReference>
<dbReference type="InterPro" id="IPR005471">
    <property type="entry name" value="Tscrpt_reg_IclR_N"/>
</dbReference>
<name>A0A1T4YKA8_9MICO</name>
<dbReference type="Pfam" id="PF01614">
    <property type="entry name" value="IclR_C"/>
    <property type="match status" value="1"/>
</dbReference>
<dbReference type="GO" id="GO:0003677">
    <property type="term" value="F:DNA binding"/>
    <property type="evidence" value="ECO:0007669"/>
    <property type="project" value="UniProtKB-KW"/>
</dbReference>
<dbReference type="Proteomes" id="UP000189735">
    <property type="component" value="Unassembled WGS sequence"/>
</dbReference>
<gene>
    <name evidence="6" type="ORF">SAMN06295879_3471</name>
</gene>
<evidence type="ECO:0000256" key="3">
    <source>
        <dbReference type="ARBA" id="ARBA00023163"/>
    </source>
</evidence>
<organism evidence="6 7">
    <name type="scientific">Agreia bicolorata</name>
    <dbReference type="NCBI Taxonomy" id="110935"/>
    <lineage>
        <taxon>Bacteria</taxon>
        <taxon>Bacillati</taxon>
        <taxon>Actinomycetota</taxon>
        <taxon>Actinomycetes</taxon>
        <taxon>Micrococcales</taxon>
        <taxon>Microbacteriaceae</taxon>
        <taxon>Agreia</taxon>
    </lineage>
</organism>
<dbReference type="PANTHER" id="PTHR30136:SF24">
    <property type="entry name" value="HTH-TYPE TRANSCRIPTIONAL REPRESSOR ALLR"/>
    <property type="match status" value="1"/>
</dbReference>
<sequence length="260" mass="27545">MTIESGVPAASATLRILSYLSAQSRPVPAATLASSLSLPRSSVYKLLGVLVDAGFVLHVAETRRYGLGIAAFELGSGFARQEPLARLGHPVLALLVDRIAESAHLAVPHGRDVLYLIEERAPRRPALVSDVGVRLPAHLTASGVAILASMPAAQVRALFPDDSAFARRGDVPGPRSYSQLRRVLTETRARGFAIEDETITPGIASIAVSVIDHAGWPAAAIAVTFDRGSRDPASWGELADETRRHALELSRRIGGQPASS</sequence>
<dbReference type="GO" id="GO:0003700">
    <property type="term" value="F:DNA-binding transcription factor activity"/>
    <property type="evidence" value="ECO:0007669"/>
    <property type="project" value="TreeGrafter"/>
</dbReference>
<dbReference type="InterPro" id="IPR050707">
    <property type="entry name" value="HTH_MetabolicPath_Reg"/>
</dbReference>
<evidence type="ECO:0000313" key="7">
    <source>
        <dbReference type="Proteomes" id="UP000189735"/>
    </source>
</evidence>
<evidence type="ECO:0000256" key="1">
    <source>
        <dbReference type="ARBA" id="ARBA00023015"/>
    </source>
</evidence>
<protein>
    <submittedName>
        <fullName evidence="6">Transcriptional regulator, IclR family</fullName>
    </submittedName>
</protein>
<evidence type="ECO:0000313" key="6">
    <source>
        <dbReference type="EMBL" id="SKB02186.1"/>
    </source>
</evidence>
<dbReference type="RefSeq" id="WP_078715405.1">
    <property type="nucleotide sequence ID" value="NZ_FUYG01000011.1"/>
</dbReference>
<dbReference type="GO" id="GO:0045892">
    <property type="term" value="P:negative regulation of DNA-templated transcription"/>
    <property type="evidence" value="ECO:0007669"/>
    <property type="project" value="TreeGrafter"/>
</dbReference>
<dbReference type="InterPro" id="IPR029016">
    <property type="entry name" value="GAF-like_dom_sf"/>
</dbReference>
<feature type="domain" description="HTH iclR-type" evidence="4">
    <location>
        <begin position="7"/>
        <end position="69"/>
    </location>
</feature>
<dbReference type="PROSITE" id="PS51077">
    <property type="entry name" value="HTH_ICLR"/>
    <property type="match status" value="1"/>
</dbReference>
<dbReference type="Gene3D" id="3.30.450.40">
    <property type="match status" value="1"/>
</dbReference>
<dbReference type="PROSITE" id="PS51078">
    <property type="entry name" value="ICLR_ED"/>
    <property type="match status" value="1"/>
</dbReference>
<keyword evidence="1" id="KW-0805">Transcription regulation</keyword>
<reference evidence="7" key="1">
    <citation type="submission" date="2017-02" db="EMBL/GenBank/DDBJ databases">
        <authorList>
            <person name="Varghese N."/>
            <person name="Submissions S."/>
        </authorList>
    </citation>
    <scope>NUCLEOTIDE SEQUENCE [LARGE SCALE GENOMIC DNA]</scope>
    <source>
        <strain evidence="7">VKM Ac-2052</strain>
    </source>
</reference>
<keyword evidence="2" id="KW-0238">DNA-binding</keyword>
<evidence type="ECO:0000259" key="5">
    <source>
        <dbReference type="PROSITE" id="PS51078"/>
    </source>
</evidence>
<dbReference type="Gene3D" id="1.10.10.10">
    <property type="entry name" value="Winged helix-like DNA-binding domain superfamily/Winged helix DNA-binding domain"/>
    <property type="match status" value="1"/>
</dbReference>
<dbReference type="InterPro" id="IPR036390">
    <property type="entry name" value="WH_DNA-bd_sf"/>
</dbReference>
<dbReference type="PANTHER" id="PTHR30136">
    <property type="entry name" value="HELIX-TURN-HELIX TRANSCRIPTIONAL REGULATOR, ICLR FAMILY"/>
    <property type="match status" value="1"/>
</dbReference>
<proteinExistence type="predicted"/>
<feature type="domain" description="IclR-ED" evidence="5">
    <location>
        <begin position="70"/>
        <end position="255"/>
    </location>
</feature>
<evidence type="ECO:0000256" key="2">
    <source>
        <dbReference type="ARBA" id="ARBA00023125"/>
    </source>
</evidence>
<evidence type="ECO:0000259" key="4">
    <source>
        <dbReference type="PROSITE" id="PS51077"/>
    </source>
</evidence>
<dbReference type="EMBL" id="FUYG01000011">
    <property type="protein sequence ID" value="SKB02186.1"/>
    <property type="molecule type" value="Genomic_DNA"/>
</dbReference>
<dbReference type="InterPro" id="IPR036388">
    <property type="entry name" value="WH-like_DNA-bd_sf"/>
</dbReference>
<dbReference type="SMART" id="SM00346">
    <property type="entry name" value="HTH_ICLR"/>
    <property type="match status" value="1"/>
</dbReference>
<dbReference type="SUPFAM" id="SSF46785">
    <property type="entry name" value="Winged helix' DNA-binding domain"/>
    <property type="match status" value="1"/>
</dbReference>
<dbReference type="InterPro" id="IPR014757">
    <property type="entry name" value="Tscrpt_reg_IclR_C"/>
</dbReference>
<dbReference type="AlphaFoldDB" id="A0A1T4YKA8"/>